<sequence>MQKARRTLSTQAVSAPQASVLTLASGSPSACPSASLSSRAQALAEAEAEEARAKTHRLKHGASSQGHAAAQQRAVDRRRLSNGVTVPRFDLYRIADSDPPTLPLSALLDALYAAEESRFLVALLEQSARHQSRLLFWATRLVHLFIEASLDHLTMTNVAAAMLVGPRPRGTSSTHGSHRRPSRRISLDLAASASMTADTAAAPGSDDASSSPASAVAPALATSTASVQPTPSPPRPFVLDAAMLREAFSLVAQQSHSESQSESPSEGEGSPGGRRCGRRGRTVSPLAAFLNSMPAAFSTMLADEGGNLDYTPDASLEDACQQLALAHRQLIAAQLWPSTAYWVECELKDVLTLHVQPVLENYKSRLWSAIHGWLVPQLTTEAAARHDGGWADASEATLRDAMMAHVTARLAQTCTVGGIPLDLFSSASHVLAWTALWTALWTRIVQPMTQALLPWERRRVVHAAQVDKAAAQLRTPASAFAACRRTEWLFAVRRRLTELQASAAKRFMDHPRAVREQIDPPDLLGHPDSPVLFQESSQAVVDHVLCTTETIRAARRRYLVQCERPPAVLAAADADTADIMAIWYRQFDQEPPVPVTQPRLSASASAATAPTAASMPAAAASTAPPARFRITTNGSVVSLLLAGASLTEEAMPSC</sequence>
<proteinExistence type="predicted"/>
<evidence type="ECO:0000256" key="1">
    <source>
        <dbReference type="SAM" id="MobiDB-lite"/>
    </source>
</evidence>
<gene>
    <name evidence="2" type="ORF">CXG81DRAFT_19481</name>
</gene>
<organism evidence="2 3">
    <name type="scientific">Caulochytrium protostelioides</name>
    <dbReference type="NCBI Taxonomy" id="1555241"/>
    <lineage>
        <taxon>Eukaryota</taxon>
        <taxon>Fungi</taxon>
        <taxon>Fungi incertae sedis</taxon>
        <taxon>Chytridiomycota</taxon>
        <taxon>Chytridiomycota incertae sedis</taxon>
        <taxon>Chytridiomycetes</taxon>
        <taxon>Caulochytriales</taxon>
        <taxon>Caulochytriaceae</taxon>
        <taxon>Caulochytrium</taxon>
    </lineage>
</organism>
<feature type="compositionally biased region" description="Low complexity" evidence="1">
    <location>
        <begin position="601"/>
        <end position="613"/>
    </location>
</feature>
<feature type="compositionally biased region" description="Low complexity" evidence="1">
    <location>
        <begin position="257"/>
        <end position="268"/>
    </location>
</feature>
<dbReference type="Proteomes" id="UP000274922">
    <property type="component" value="Unassembled WGS sequence"/>
</dbReference>
<protein>
    <submittedName>
        <fullName evidence="2">Uncharacterized protein</fullName>
    </submittedName>
</protein>
<keyword evidence="3" id="KW-1185">Reference proteome</keyword>
<feature type="region of interest" description="Disordered" evidence="1">
    <location>
        <begin position="251"/>
        <end position="278"/>
    </location>
</feature>
<name>A0A4P9X634_9FUNG</name>
<dbReference type="AlphaFoldDB" id="A0A4P9X634"/>
<feature type="compositionally biased region" description="Low complexity" evidence="1">
    <location>
        <begin position="61"/>
        <end position="73"/>
    </location>
</feature>
<accession>A0A4P9X634</accession>
<reference evidence="3" key="1">
    <citation type="journal article" date="2018" name="Nat. Microbiol.">
        <title>Leveraging single-cell genomics to expand the fungal tree of life.</title>
        <authorList>
            <person name="Ahrendt S.R."/>
            <person name="Quandt C.A."/>
            <person name="Ciobanu D."/>
            <person name="Clum A."/>
            <person name="Salamov A."/>
            <person name="Andreopoulos B."/>
            <person name="Cheng J.F."/>
            <person name="Woyke T."/>
            <person name="Pelin A."/>
            <person name="Henrissat B."/>
            <person name="Reynolds N.K."/>
            <person name="Benny G.L."/>
            <person name="Smith M.E."/>
            <person name="James T.Y."/>
            <person name="Grigoriev I.V."/>
        </authorList>
    </citation>
    <scope>NUCLEOTIDE SEQUENCE [LARGE SCALE GENOMIC DNA]</scope>
    <source>
        <strain evidence="3">ATCC 52028</strain>
    </source>
</reference>
<evidence type="ECO:0000313" key="2">
    <source>
        <dbReference type="EMBL" id="RKP00602.1"/>
    </source>
</evidence>
<feature type="region of interest" description="Disordered" evidence="1">
    <location>
        <begin position="45"/>
        <end position="76"/>
    </location>
</feature>
<feature type="region of interest" description="Disordered" evidence="1">
    <location>
        <begin position="196"/>
        <end position="215"/>
    </location>
</feature>
<dbReference type="EMBL" id="ML014208">
    <property type="protein sequence ID" value="RKP00602.1"/>
    <property type="molecule type" value="Genomic_DNA"/>
</dbReference>
<evidence type="ECO:0000313" key="3">
    <source>
        <dbReference type="Proteomes" id="UP000274922"/>
    </source>
</evidence>
<feature type="region of interest" description="Disordered" evidence="1">
    <location>
        <begin position="594"/>
        <end position="613"/>
    </location>
</feature>